<comment type="caution">
    <text evidence="3">The sequence shown here is derived from an EMBL/GenBank/DDBJ whole genome shotgun (WGS) entry which is preliminary data.</text>
</comment>
<dbReference type="InterPro" id="IPR013783">
    <property type="entry name" value="Ig-like_fold"/>
</dbReference>
<dbReference type="SUPFAM" id="SSF117281">
    <property type="entry name" value="Kelch motif"/>
    <property type="match status" value="2"/>
</dbReference>
<evidence type="ECO:0000313" key="3">
    <source>
        <dbReference type="EMBL" id="MBB3841528.1"/>
    </source>
</evidence>
<protein>
    <recommendedName>
        <fullName evidence="2">Secretion system C-terminal sorting domain-containing protein</fullName>
    </recommendedName>
</protein>
<dbReference type="InterPro" id="IPR015915">
    <property type="entry name" value="Kelch-typ_b-propeller"/>
</dbReference>
<feature type="compositionally biased region" description="Polar residues" evidence="1">
    <location>
        <begin position="2277"/>
        <end position="2299"/>
    </location>
</feature>
<gene>
    <name evidence="3" type="ORF">FHS57_005556</name>
</gene>
<feature type="domain" description="Secretion system C-terminal sorting" evidence="2">
    <location>
        <begin position="2307"/>
        <end position="2377"/>
    </location>
</feature>
<evidence type="ECO:0000313" key="4">
    <source>
        <dbReference type="Proteomes" id="UP000541352"/>
    </source>
</evidence>
<dbReference type="InterPro" id="IPR026444">
    <property type="entry name" value="Secre_tail"/>
</dbReference>
<name>A0A7W6ETA7_9BACT</name>
<dbReference type="NCBIfam" id="TIGR04183">
    <property type="entry name" value="Por_Secre_tail"/>
    <property type="match status" value="1"/>
</dbReference>
<dbReference type="CDD" id="cd00146">
    <property type="entry name" value="PKD"/>
    <property type="match status" value="1"/>
</dbReference>
<dbReference type="RefSeq" id="WP_183979272.1">
    <property type="nucleotide sequence ID" value="NZ_JACIBY010000018.1"/>
</dbReference>
<evidence type="ECO:0000256" key="1">
    <source>
        <dbReference type="SAM" id="MobiDB-lite"/>
    </source>
</evidence>
<keyword evidence="4" id="KW-1185">Reference proteome</keyword>
<dbReference type="Pfam" id="PF18962">
    <property type="entry name" value="Por_Secre_tail"/>
    <property type="match status" value="1"/>
</dbReference>
<feature type="region of interest" description="Disordered" evidence="1">
    <location>
        <begin position="2264"/>
        <end position="2299"/>
    </location>
</feature>
<reference evidence="3 4" key="1">
    <citation type="submission" date="2020-08" db="EMBL/GenBank/DDBJ databases">
        <title>Genomic Encyclopedia of Type Strains, Phase IV (KMG-IV): sequencing the most valuable type-strain genomes for metagenomic binning, comparative biology and taxonomic classification.</title>
        <authorList>
            <person name="Goeker M."/>
        </authorList>
    </citation>
    <scope>NUCLEOTIDE SEQUENCE [LARGE SCALE GENOMIC DNA]</scope>
    <source>
        <strain evidence="3 4">DSM 17976</strain>
    </source>
</reference>
<dbReference type="PANTHER" id="PTHR45632">
    <property type="entry name" value="LD33804P"/>
    <property type="match status" value="1"/>
</dbReference>
<organism evidence="3 4">
    <name type="scientific">Runella defluvii</name>
    <dbReference type="NCBI Taxonomy" id="370973"/>
    <lineage>
        <taxon>Bacteria</taxon>
        <taxon>Pseudomonadati</taxon>
        <taxon>Bacteroidota</taxon>
        <taxon>Cytophagia</taxon>
        <taxon>Cytophagales</taxon>
        <taxon>Spirosomataceae</taxon>
        <taxon>Runella</taxon>
    </lineage>
</organism>
<dbReference type="Proteomes" id="UP000541352">
    <property type="component" value="Unassembled WGS sequence"/>
</dbReference>
<sequence>MKQLYKNTYLLYAFLGGLLVTFIGQAQTPNSWTQKADLGLSTPNGPMQRFGGVSFSIDSKGYFGTGTYQSYEKDFWEYDPATDTWTQKADFGGSARQNAAGFSVNGKGYIGTGYDGSFKKDFWEYNPSTNAWTQKADFGGVQRAEAVGFSINGKGYLGTGDSGSARKDFWEYDPNTDRWTQKADYAEERYQAVGFSMGGKGYIGTGRIGFTYKNDFWEYNPTTNTWTKKADFAGGGRRNAVGLSINGKGYIGTGSDGSYKNDFWEYNLSSDTWVQKANFGGIPRFLASGFSIGDKGYLGMGTGNTNIKDFWEFNPVSNSWASKAPFGGTALLDGVGFSVGNKGYITLGDDGRLMKFLWEYDPADDTWRQKADFAGEWRQGAVGFGINDKGYVGTGSSVTQKKDFWEYNPSTNSWTQKADFGGSARSYAVGFSINGKGYIGTGNDGNYTKDFWEYNPANNSWVQKADFGGLARLQAVGFNIGNKGYIGTGGTGTIQKDFWEYDPSTNRWTQKADLGGDARLNAVGFGIGSRGYIGTGTIGNISDDFWEFDPVSNSWSQKTNVGGGPRTVAVGFSIGGKGYIGTGLFNNSRRKDFWEYTPPCYLAASISPNTPLTVCSGGTLTLNGSSTGGYAPTYSWSAGGGAFTSTQQNPTFTIPTVTSSTNYTITLTVSENGCTATATVGVRVDPVSVGGTVNSNQTICSGTAPANLSLSGQVGNVVRWDRSTNSSFSSWNTISSTSTTLTGAMIGSLTADTYFRAIVKSGGCIEATSSVVKITVSPVSVGGSIGGSATVCAGTNRTDLALSGQVGAIQKWQSSLRADFSETTDIANTTTELAATNLTQTTYFRAFVKSGVCSEATSTVAMVTVNPLPTATITGGTTVCKNASSPKITFTGAAGTAPYTFTYKINNGSEQTITTTNGNSISLDVPTNESGTFEYSLVSVKDGSSTTCSQAQSGSTTVTVNPLPTATITGGTTVCKNASSPKITFTGAAGTAPYTFTYKINNGSEQTITTTNGNSISLDVPTSEAGTFEYSLVSVKDGSPTTCSQAQTGSTTVTVNPLPTATITGGTTVCKNASSPKITFMGAAGTAPYTFTYKINNGSEQTITTTNGNSVSLDAPTSEAGTFEYSLVSVKDGSSTTCSQAQSGSTTVTVNPLPTATITGGTVVCKNATSPKITFTGAAGAAPYTFTYKINNGSEQTITTTNGNSVSLDAPTSEAGTFEYSLVSVKDGSLTTCSQAQTGSTTVTVNPLPTATITGGTMVCKNASSPKITFTGAAGTAPYTFTYKINNGSEQTITTTNVNSVSLDAPTSEAGTFEYSLVSVKDGSSTTCSQAQTGSTTVTVNPLPTATITGGTTVCKNATPPKITFTGAAGAAPYTFTYKINNGSEQTITTTNGNSVSLDVPTSEAGTFEYSLVSVKDGSSTTCSQAQSGSTTMTVNPLPTATITGGTVVCKNATSPKITFTGAMGTAPYTFTYKINNGSEQTITTTNGNSVSLDAPTSEAGTFEYSLVSVKDGSSTTCSQVQTGSTTVTVNPLPTATITGGTTVCKNATPPKITFTGAAGAAPYTFTYKINNGSEQTFTSTNGNSVSLDAPTSEVGTFEYSLVSVKDGSSTMCSQAQSGSTTVTVNPLPTATITGGTVVCKNASSPKITFTGAAGTAPYTFTYKINNGSEQTITTTNGNSVSLDVPTNEAGTFEYSLVSVKDGSSTTCSQAQTGSTTVTVQDKPTITLSTLQQTLNEGNSQTFCDTDANPVNGLQFTVSGLCVVGNPVWRVQVGSGAWSGWASNPPVTQLSNNQPHRYQAACDASCPVTYTNAIELTINYRASTPQNVSMVADGVSVNAGESKDVCNIEGNVITFNATCGAGEMLLYSVDGGEYSSVVPMQLVDGQYHNYRVRCRKSDGTTSCVESESGVMRLRITIVPVSPVASLNVTSGCGNPVAFNGTANCGAATTIWYNATTNVALPTFPTQTPTETSSYYARCQAGGGCLSEKSNVVTYTAIQVGVAPVVTASAEVVCTGVEVTLSTSCPTGTTPNWNTGTSENSFKVSFLNVTKQSYWVRCMHPNGCQSVESGKKEIYWKAFELTLINIGESKSAIKTNDRSVWSSQFITRDGGPELDQSTQVNPTLYYVENANKLAPRYWTVNVDACALGTDGSLTFDMLATPETGVIRSFNTHENNAPYFMYANREGWTELYAQNHPAYGFYQDNGSGGNLYDGGLPKGLYKLGIRYWDMKGWGSIYPSTRKPQGNVLAYQEYWFRIQSKDGVGVGAARTAESGGQEGASGNKQRATSKGQGSDNGQQLTDSGAFATVLPNPVTNVLRLKVQESKGQVVQTSLMDASGRRILERRFTPETNTHQEEFGVSELPTGIYFLQVQTHTKQAVLRVLKTEE</sequence>
<dbReference type="InterPro" id="IPR035986">
    <property type="entry name" value="PKD_dom_sf"/>
</dbReference>
<evidence type="ECO:0000259" key="2">
    <source>
        <dbReference type="Pfam" id="PF18962"/>
    </source>
</evidence>
<dbReference type="Gene3D" id="2.60.40.10">
    <property type="entry name" value="Immunoglobulins"/>
    <property type="match status" value="1"/>
</dbReference>
<dbReference type="Gene3D" id="2.120.10.80">
    <property type="entry name" value="Kelch-type beta propeller"/>
    <property type="match status" value="3"/>
</dbReference>
<dbReference type="SUPFAM" id="SSF49299">
    <property type="entry name" value="PKD domain"/>
    <property type="match status" value="1"/>
</dbReference>
<proteinExistence type="predicted"/>
<dbReference type="EMBL" id="JACIBY010000018">
    <property type="protein sequence ID" value="MBB3841528.1"/>
    <property type="molecule type" value="Genomic_DNA"/>
</dbReference>
<accession>A0A7W6ETA7</accession>